<feature type="compositionally biased region" description="Basic and acidic residues" evidence="1">
    <location>
        <begin position="55"/>
        <end position="76"/>
    </location>
</feature>
<proteinExistence type="predicted"/>
<comment type="caution">
    <text evidence="2">The sequence shown here is derived from an EMBL/GenBank/DDBJ whole genome shotgun (WGS) entry which is preliminary data.</text>
</comment>
<evidence type="ECO:0000256" key="1">
    <source>
        <dbReference type="SAM" id="MobiDB-lite"/>
    </source>
</evidence>
<sequence length="85" mass="10226">MVAGVVVAAAEAELVRWKATLRGSNNKYSVYRHGRVQRASQKEEEEEEEEEDEEEHQKRRNDERWTKEGPDMEGRTTRRRRKRKR</sequence>
<feature type="region of interest" description="Disordered" evidence="1">
    <location>
        <begin position="23"/>
        <end position="85"/>
    </location>
</feature>
<reference evidence="2 3" key="1">
    <citation type="submission" date="2019-05" db="EMBL/GenBank/DDBJ databases">
        <title>Another draft genome of Portunus trituberculatus and its Hox gene families provides insights of decapod evolution.</title>
        <authorList>
            <person name="Jeong J.-H."/>
            <person name="Song I."/>
            <person name="Kim S."/>
            <person name="Choi T."/>
            <person name="Kim D."/>
            <person name="Ryu S."/>
            <person name="Kim W."/>
        </authorList>
    </citation>
    <scope>NUCLEOTIDE SEQUENCE [LARGE SCALE GENOMIC DNA]</scope>
    <source>
        <tissue evidence="2">Muscle</tissue>
    </source>
</reference>
<dbReference type="Proteomes" id="UP000324222">
    <property type="component" value="Unassembled WGS sequence"/>
</dbReference>
<accession>A0A5B7K709</accession>
<dbReference type="EMBL" id="VSRR010140736">
    <property type="protein sequence ID" value="MPD04363.1"/>
    <property type="molecule type" value="Genomic_DNA"/>
</dbReference>
<name>A0A5B7K709_PORTR</name>
<dbReference type="AlphaFoldDB" id="A0A5B7K709"/>
<gene>
    <name evidence="2" type="ORF">E2C01_100045</name>
</gene>
<evidence type="ECO:0000313" key="2">
    <source>
        <dbReference type="EMBL" id="MPD04363.1"/>
    </source>
</evidence>
<feature type="compositionally biased region" description="Acidic residues" evidence="1">
    <location>
        <begin position="43"/>
        <end position="54"/>
    </location>
</feature>
<organism evidence="2 3">
    <name type="scientific">Portunus trituberculatus</name>
    <name type="common">Swimming crab</name>
    <name type="synonym">Neptunus trituberculatus</name>
    <dbReference type="NCBI Taxonomy" id="210409"/>
    <lineage>
        <taxon>Eukaryota</taxon>
        <taxon>Metazoa</taxon>
        <taxon>Ecdysozoa</taxon>
        <taxon>Arthropoda</taxon>
        <taxon>Crustacea</taxon>
        <taxon>Multicrustacea</taxon>
        <taxon>Malacostraca</taxon>
        <taxon>Eumalacostraca</taxon>
        <taxon>Eucarida</taxon>
        <taxon>Decapoda</taxon>
        <taxon>Pleocyemata</taxon>
        <taxon>Brachyura</taxon>
        <taxon>Eubrachyura</taxon>
        <taxon>Portunoidea</taxon>
        <taxon>Portunidae</taxon>
        <taxon>Portuninae</taxon>
        <taxon>Portunus</taxon>
    </lineage>
</organism>
<keyword evidence="3" id="KW-1185">Reference proteome</keyword>
<evidence type="ECO:0000313" key="3">
    <source>
        <dbReference type="Proteomes" id="UP000324222"/>
    </source>
</evidence>
<protein>
    <submittedName>
        <fullName evidence="2">Uncharacterized protein</fullName>
    </submittedName>
</protein>